<dbReference type="GO" id="GO:0009398">
    <property type="term" value="P:FMN biosynthetic process"/>
    <property type="evidence" value="ECO:0007669"/>
    <property type="project" value="UniProtKB-UniRule"/>
</dbReference>
<evidence type="ECO:0000256" key="3">
    <source>
        <dbReference type="ARBA" id="ARBA00006428"/>
    </source>
</evidence>
<evidence type="ECO:0000256" key="8">
    <source>
        <dbReference type="ARBA" id="ARBA00022679"/>
    </source>
</evidence>
<keyword evidence="9 17" id="KW-0479">Metal-binding</keyword>
<dbReference type="EC" id="2.7.1.161" evidence="4 17"/>
<keyword evidence="20" id="KW-1185">Reference proteome</keyword>
<dbReference type="EMBL" id="SNYS01000008">
    <property type="protein sequence ID" value="TDQ68807.1"/>
    <property type="molecule type" value="Genomic_DNA"/>
</dbReference>
<feature type="binding site" evidence="17">
    <location>
        <position position="184"/>
    </location>
    <ligand>
        <name>FMN</name>
        <dbReference type="ChEBI" id="CHEBI:58210"/>
    </ligand>
</feature>
<evidence type="ECO:0000256" key="5">
    <source>
        <dbReference type="ARBA" id="ARBA00017394"/>
    </source>
</evidence>
<dbReference type="AlphaFoldDB" id="A0A484F4H6"/>
<feature type="binding site" evidence="17">
    <location>
        <begin position="98"/>
        <end position="103"/>
    </location>
    <ligand>
        <name>CDP</name>
        <dbReference type="ChEBI" id="CHEBI:58069"/>
    </ligand>
</feature>
<comment type="caution">
    <text evidence="17">Lacks conserved residue(s) required for the propagation of feature annotation.</text>
</comment>
<dbReference type="NCBIfam" id="NF010762">
    <property type="entry name" value="PRK14165.1"/>
    <property type="match status" value="1"/>
</dbReference>
<dbReference type="SUPFAM" id="SSF46785">
    <property type="entry name" value="Winged helix' DNA-binding domain"/>
    <property type="match status" value="1"/>
</dbReference>
<evidence type="ECO:0000256" key="1">
    <source>
        <dbReference type="ARBA" id="ARBA00003072"/>
    </source>
</evidence>
<protein>
    <recommendedName>
        <fullName evidence="5 17">Riboflavin kinase</fullName>
        <shortName evidence="17">RFK</shortName>
        <ecNumber evidence="4 17">2.7.1.161</ecNumber>
    </recommendedName>
    <alternativeName>
        <fullName evidence="14 17">CTP-dependent riboflavin kinase</fullName>
    </alternativeName>
    <alternativeName>
        <fullName evidence="15 17">CTP:riboflavin 5'-phosphotransferase</fullName>
    </alternativeName>
    <alternativeName>
        <fullName evidence="13 17">Flavokinase</fullName>
    </alternativeName>
</protein>
<dbReference type="InterPro" id="IPR039063">
    <property type="entry name" value="RibK_CTP-dep"/>
</dbReference>
<feature type="domain" description="Riboflavin kinase" evidence="18">
    <location>
        <begin position="95"/>
        <end position="215"/>
    </location>
</feature>
<dbReference type="UniPathway" id="UPA00276">
    <property type="reaction ID" value="UER00929"/>
</dbReference>
<comment type="pathway">
    <text evidence="2 17">Cofactor biosynthesis; FMN biosynthesis; FMN from riboflavin (CTP route): step 1/1.</text>
</comment>
<feature type="binding site" evidence="17">
    <location>
        <position position="127"/>
    </location>
    <ligand>
        <name>Mg(2+)</name>
        <dbReference type="ChEBI" id="CHEBI:18420"/>
    </ligand>
</feature>
<gene>
    <name evidence="17" type="primary">ribK</name>
    <name evidence="19" type="ORF">C7391_1003</name>
</gene>
<comment type="cofactor">
    <cofactor evidence="17">
        <name>Mg(2+)</name>
        <dbReference type="ChEBI" id="CHEBI:18420"/>
    </cofactor>
    <text evidence="17">Binds 1 Mg(2+) ion per subunit.</text>
</comment>
<evidence type="ECO:0000256" key="4">
    <source>
        <dbReference type="ARBA" id="ARBA00011987"/>
    </source>
</evidence>
<dbReference type="PANTHER" id="PTHR40706:SF1">
    <property type="entry name" value="RIBOFLAVIN KINASE"/>
    <property type="match status" value="1"/>
</dbReference>
<dbReference type="Gene3D" id="1.10.10.10">
    <property type="entry name" value="Winged helix-like DNA-binding domain superfamily/Winged helix DNA-binding domain"/>
    <property type="match status" value="1"/>
</dbReference>
<dbReference type="OrthoDB" id="30955at2157"/>
<feature type="binding site" evidence="17">
    <location>
        <begin position="197"/>
        <end position="200"/>
    </location>
    <ligand>
        <name>CDP</name>
        <dbReference type="ChEBI" id="CHEBI:58069"/>
    </ligand>
</feature>
<dbReference type="InterPro" id="IPR036388">
    <property type="entry name" value="WH-like_DNA-bd_sf"/>
</dbReference>
<comment type="catalytic activity">
    <reaction evidence="16 17">
        <text>riboflavin + CTP = CDP + FMN + H(+)</text>
        <dbReference type="Rhea" id="RHEA:25021"/>
        <dbReference type="ChEBI" id="CHEBI:15378"/>
        <dbReference type="ChEBI" id="CHEBI:37563"/>
        <dbReference type="ChEBI" id="CHEBI:57986"/>
        <dbReference type="ChEBI" id="CHEBI:58069"/>
        <dbReference type="ChEBI" id="CHEBI:58210"/>
        <dbReference type="EC" id="2.7.1.161"/>
    </reaction>
</comment>
<keyword evidence="10 17" id="KW-0547">Nucleotide-binding</keyword>
<comment type="function">
    <text evidence="1 17">Catalyzes the CTP-dependent phosphorylation of riboflavin (vitamin B2) to form flavin mononucleotide (FMN).</text>
</comment>
<evidence type="ECO:0000256" key="14">
    <source>
        <dbReference type="ARBA" id="ARBA00030544"/>
    </source>
</evidence>
<evidence type="ECO:0000313" key="20">
    <source>
        <dbReference type="Proteomes" id="UP000294855"/>
    </source>
</evidence>
<accession>A0A484F4H6</accession>
<evidence type="ECO:0000256" key="9">
    <source>
        <dbReference type="ARBA" id="ARBA00022723"/>
    </source>
</evidence>
<comment type="caution">
    <text evidence="19">The sequence shown here is derived from an EMBL/GenBank/DDBJ whole genome shotgun (WGS) entry which is preliminary data.</text>
</comment>
<dbReference type="Pfam" id="PF01982">
    <property type="entry name" value="CTP-dep_RFKase"/>
    <property type="match status" value="1"/>
</dbReference>
<evidence type="ECO:0000256" key="16">
    <source>
        <dbReference type="ARBA" id="ARBA00047857"/>
    </source>
</evidence>
<keyword evidence="7 17" id="KW-0288">FMN</keyword>
<dbReference type="Gene3D" id="2.40.30.30">
    <property type="entry name" value="Riboflavin kinase-like"/>
    <property type="match status" value="1"/>
</dbReference>
<evidence type="ECO:0000259" key="18">
    <source>
        <dbReference type="Pfam" id="PF01982"/>
    </source>
</evidence>
<evidence type="ECO:0000256" key="10">
    <source>
        <dbReference type="ARBA" id="ARBA00022741"/>
    </source>
</evidence>
<evidence type="ECO:0000256" key="15">
    <source>
        <dbReference type="ARBA" id="ARBA00033116"/>
    </source>
</evidence>
<evidence type="ECO:0000256" key="17">
    <source>
        <dbReference type="HAMAP-Rule" id="MF_01285"/>
    </source>
</evidence>
<dbReference type="InterPro" id="IPR036390">
    <property type="entry name" value="WH_DNA-bd_sf"/>
</dbReference>
<name>A0A484F4H6_9EURY</name>
<dbReference type="GO" id="GO:0000166">
    <property type="term" value="F:nucleotide binding"/>
    <property type="evidence" value="ECO:0007669"/>
    <property type="project" value="UniProtKB-UniRule"/>
</dbReference>
<dbReference type="InterPro" id="IPR023465">
    <property type="entry name" value="Riboflavin_kinase_dom_sf"/>
</dbReference>
<reference evidence="19 20" key="1">
    <citation type="submission" date="2019-03" db="EMBL/GenBank/DDBJ databases">
        <title>Genomic Encyclopedia of Type Strains, Phase IV (KMG-IV): sequencing the most valuable type-strain genomes for metagenomic binning, comparative biology and taxonomic classification.</title>
        <authorList>
            <person name="Goeker M."/>
        </authorList>
    </citation>
    <scope>NUCLEOTIDE SEQUENCE [LARGE SCALE GENOMIC DNA]</scope>
    <source>
        <strain evidence="19 20">DSM 13328</strain>
    </source>
</reference>
<comment type="similarity">
    <text evidence="3 17">Belongs to the archaeal riboflavin kinase family.</text>
</comment>
<evidence type="ECO:0000256" key="6">
    <source>
        <dbReference type="ARBA" id="ARBA00022630"/>
    </source>
</evidence>
<proteinExistence type="inferred from homology"/>
<evidence type="ECO:0000256" key="12">
    <source>
        <dbReference type="ARBA" id="ARBA00022842"/>
    </source>
</evidence>
<dbReference type="InterPro" id="IPR023602">
    <property type="entry name" value="Riboflavin_kinase_CTP-dep"/>
</dbReference>
<dbReference type="SUPFAM" id="SSF82114">
    <property type="entry name" value="Riboflavin kinase-like"/>
    <property type="match status" value="1"/>
</dbReference>
<evidence type="ECO:0000256" key="13">
    <source>
        <dbReference type="ARBA" id="ARBA00029789"/>
    </source>
</evidence>
<dbReference type="PANTHER" id="PTHR40706">
    <property type="entry name" value="RIBOFLAVIN KINASE"/>
    <property type="match status" value="1"/>
</dbReference>
<evidence type="ECO:0000256" key="2">
    <source>
        <dbReference type="ARBA" id="ARBA00005219"/>
    </source>
</evidence>
<keyword evidence="8 17" id="KW-0808">Transferase</keyword>
<dbReference type="GO" id="GO:0000287">
    <property type="term" value="F:magnesium ion binding"/>
    <property type="evidence" value="ECO:0007669"/>
    <property type="project" value="UniProtKB-UniRule"/>
</dbReference>
<dbReference type="GO" id="GO:0008531">
    <property type="term" value="F:riboflavin kinase activity"/>
    <property type="evidence" value="ECO:0007669"/>
    <property type="project" value="InterPro"/>
</dbReference>
<evidence type="ECO:0000256" key="7">
    <source>
        <dbReference type="ARBA" id="ARBA00022643"/>
    </source>
</evidence>
<dbReference type="GO" id="GO:0009231">
    <property type="term" value="P:riboflavin biosynthetic process"/>
    <property type="evidence" value="ECO:0007669"/>
    <property type="project" value="InterPro"/>
</dbReference>
<evidence type="ECO:0000256" key="11">
    <source>
        <dbReference type="ARBA" id="ARBA00022777"/>
    </source>
</evidence>
<dbReference type="RefSeq" id="WP_133517454.1">
    <property type="nucleotide sequence ID" value="NZ_JAHDUW010000003.1"/>
</dbReference>
<dbReference type="HAMAP" id="MF_01285">
    <property type="entry name" value="Riboflavin_kinase"/>
    <property type="match status" value="1"/>
</dbReference>
<organism evidence="19 20">
    <name type="scientific">Methanimicrococcus blatticola</name>
    <dbReference type="NCBI Taxonomy" id="91560"/>
    <lineage>
        <taxon>Archaea</taxon>
        <taxon>Methanobacteriati</taxon>
        <taxon>Methanobacteriota</taxon>
        <taxon>Stenosarchaea group</taxon>
        <taxon>Methanomicrobia</taxon>
        <taxon>Methanosarcinales</taxon>
        <taxon>Methanosarcinaceae</taxon>
        <taxon>Methanimicrococcus</taxon>
    </lineage>
</organism>
<dbReference type="Proteomes" id="UP000294855">
    <property type="component" value="Unassembled WGS sequence"/>
</dbReference>
<feature type="binding site" evidence="17">
    <location>
        <position position="129"/>
    </location>
    <ligand>
        <name>Mg(2+)</name>
        <dbReference type="ChEBI" id="CHEBI:18420"/>
    </ligand>
</feature>
<evidence type="ECO:0000313" key="19">
    <source>
        <dbReference type="EMBL" id="TDQ68807.1"/>
    </source>
</evidence>
<keyword evidence="6 17" id="KW-0285">Flavoprotein</keyword>
<keyword evidence="12 17" id="KW-0460">Magnesium</keyword>
<feature type="binding site" evidence="17">
    <location>
        <position position="192"/>
    </location>
    <ligand>
        <name>FMN</name>
        <dbReference type="ChEBI" id="CHEBI:58210"/>
    </ligand>
</feature>
<sequence>MDQIKYLKTLALLGCDQKPVKISVKELETDLEASDKTISRNLKFLEQQELIVREINPSGQMILISAAGMKLLSKEFADYKKIFDVKEHIDLDGTVVSGLGEGQYYISIDGYMAQFQEKLGFTPFPGTLNVKLKEYCFDLRKKMEEFPYVKIDGFSDGQRTYGASDCYPALINGVCCFIIVPERTHYKIDLLEIIAPVKMREALKLKDGDEIKVTVGEVC</sequence>
<dbReference type="InterPro" id="IPR023470">
    <property type="entry name" value="Riboflavin_kinase_archaeal"/>
</dbReference>
<keyword evidence="11 17" id="KW-0418">Kinase</keyword>